<dbReference type="EMBL" id="WUAV01000005">
    <property type="protein sequence ID" value="KAF1754134.1"/>
    <property type="molecule type" value="Genomic_DNA"/>
</dbReference>
<name>A0A6A5GH92_CAERE</name>
<feature type="signal peptide" evidence="1">
    <location>
        <begin position="1"/>
        <end position="17"/>
    </location>
</feature>
<reference evidence="2 3" key="1">
    <citation type="submission" date="2019-12" db="EMBL/GenBank/DDBJ databases">
        <title>Chromosome-level assembly of the Caenorhabditis remanei genome.</title>
        <authorList>
            <person name="Teterina A.A."/>
            <person name="Willis J.H."/>
            <person name="Phillips P.C."/>
        </authorList>
    </citation>
    <scope>NUCLEOTIDE SEQUENCE [LARGE SCALE GENOMIC DNA]</scope>
    <source>
        <strain evidence="2 3">PX506</strain>
        <tissue evidence="2">Whole organism</tissue>
    </source>
</reference>
<gene>
    <name evidence="2" type="ORF">GCK72_020694</name>
</gene>
<dbReference type="CTD" id="78776996"/>
<organism evidence="2 3">
    <name type="scientific">Caenorhabditis remanei</name>
    <name type="common">Caenorhabditis vulgaris</name>
    <dbReference type="NCBI Taxonomy" id="31234"/>
    <lineage>
        <taxon>Eukaryota</taxon>
        <taxon>Metazoa</taxon>
        <taxon>Ecdysozoa</taxon>
        <taxon>Nematoda</taxon>
        <taxon>Chromadorea</taxon>
        <taxon>Rhabditida</taxon>
        <taxon>Rhabditina</taxon>
        <taxon>Rhabditomorpha</taxon>
        <taxon>Rhabditoidea</taxon>
        <taxon>Rhabditidae</taxon>
        <taxon>Peloderinae</taxon>
        <taxon>Caenorhabditis</taxon>
    </lineage>
</organism>
<dbReference type="RefSeq" id="XP_053582660.1">
    <property type="nucleotide sequence ID" value="XM_053733747.1"/>
</dbReference>
<evidence type="ECO:0000256" key="1">
    <source>
        <dbReference type="SAM" id="SignalP"/>
    </source>
</evidence>
<sequence>MRVLSLLFSLILGTSLASKGFLPDAYPASIEAARHIDEFFRATNNNDKAGIIRLVKTDPSDHQNIDTFISTYQQIDYRFMSAKFTEENVMELDLFFISKSTRAQIPVIFSLIKWPASPTGWLIQGARREKSSSGKRKMTGDDVSDIVICWANFFMCMVNMVAGILTAAIG</sequence>
<dbReference type="KEGG" id="crq:GCK72_020694"/>
<comment type="caution">
    <text evidence="2">The sequence shown here is derived from an EMBL/GenBank/DDBJ whole genome shotgun (WGS) entry which is preliminary data.</text>
</comment>
<dbReference type="AlphaFoldDB" id="A0A6A5GH92"/>
<dbReference type="Proteomes" id="UP000483820">
    <property type="component" value="Chromosome V"/>
</dbReference>
<evidence type="ECO:0000313" key="3">
    <source>
        <dbReference type="Proteomes" id="UP000483820"/>
    </source>
</evidence>
<feature type="chain" id="PRO_5025584257" evidence="1">
    <location>
        <begin position="18"/>
        <end position="170"/>
    </location>
</feature>
<protein>
    <submittedName>
        <fullName evidence="2">Uncharacterized protein</fullName>
    </submittedName>
</protein>
<evidence type="ECO:0000313" key="2">
    <source>
        <dbReference type="EMBL" id="KAF1754134.1"/>
    </source>
</evidence>
<keyword evidence="1" id="KW-0732">Signal</keyword>
<accession>A0A6A5GH92</accession>
<dbReference type="GeneID" id="78776996"/>
<proteinExistence type="predicted"/>